<dbReference type="RefSeq" id="WP_248208700.1">
    <property type="nucleotide sequence ID" value="NZ_JALNMH010000007.1"/>
</dbReference>
<dbReference type="SUPFAM" id="SSF51261">
    <property type="entry name" value="Duplicated hybrid motif"/>
    <property type="match status" value="1"/>
</dbReference>
<dbReference type="Gene3D" id="2.70.70.10">
    <property type="entry name" value="Glucose Permease (Domain IIA)"/>
    <property type="match status" value="1"/>
</dbReference>
<accession>A0ABT0GHC3</accession>
<reference evidence="3" key="1">
    <citation type="submission" date="2022-04" db="EMBL/GenBank/DDBJ databases">
        <title>Lysobacter sp. CAU 1642 isolated from sea sand.</title>
        <authorList>
            <person name="Kim W."/>
        </authorList>
    </citation>
    <scope>NUCLEOTIDE SEQUENCE</scope>
    <source>
        <strain evidence="3">CAU 1642</strain>
    </source>
</reference>
<protein>
    <submittedName>
        <fullName evidence="3">M23 family metallopeptidase</fullName>
    </submittedName>
</protein>
<dbReference type="CDD" id="cd12797">
    <property type="entry name" value="M23_peptidase"/>
    <property type="match status" value="1"/>
</dbReference>
<evidence type="ECO:0000259" key="2">
    <source>
        <dbReference type="Pfam" id="PF01551"/>
    </source>
</evidence>
<dbReference type="EMBL" id="JALNMH010000007">
    <property type="protein sequence ID" value="MCK7593951.1"/>
    <property type="molecule type" value="Genomic_DNA"/>
</dbReference>
<organism evidence="3 4">
    <name type="scientific">Pseudomarimonas salicorniae</name>
    <dbReference type="NCBI Taxonomy" id="2933270"/>
    <lineage>
        <taxon>Bacteria</taxon>
        <taxon>Pseudomonadati</taxon>
        <taxon>Pseudomonadota</taxon>
        <taxon>Gammaproteobacteria</taxon>
        <taxon>Lysobacterales</taxon>
        <taxon>Lysobacteraceae</taxon>
        <taxon>Pseudomarimonas</taxon>
    </lineage>
</organism>
<proteinExistence type="predicted"/>
<comment type="caution">
    <text evidence="3">The sequence shown here is derived from an EMBL/GenBank/DDBJ whole genome shotgun (WGS) entry which is preliminary data.</text>
</comment>
<dbReference type="InterPro" id="IPR016047">
    <property type="entry name" value="M23ase_b-sheet_dom"/>
</dbReference>
<dbReference type="Proteomes" id="UP001431449">
    <property type="component" value="Unassembled WGS sequence"/>
</dbReference>
<feature type="coiled-coil region" evidence="1">
    <location>
        <begin position="57"/>
        <end position="95"/>
    </location>
</feature>
<evidence type="ECO:0000313" key="3">
    <source>
        <dbReference type="EMBL" id="MCK7593951.1"/>
    </source>
</evidence>
<keyword evidence="1" id="KW-0175">Coiled coil</keyword>
<dbReference type="PANTHER" id="PTHR21666">
    <property type="entry name" value="PEPTIDASE-RELATED"/>
    <property type="match status" value="1"/>
</dbReference>
<sequence>MKIIIVAKFLRAPRQFAINDARLIGAAGLALLCVLALGAAGGALLRGAGSHGGLAEIGEMRDQLTLQSEELAEARAQVDRELNAMAAQMGALQAQSTRLNALGERLTRMAQLDDGEFNFSEAPALGGPESYDDFGTPADRSVRASLEALASRIETQTQQLDLLENLLLDRDVDTALRPAGLPVRAGYASSSFGMRSDPFTAKREFHRGMDFSGPLGSDVLSVADGVVAFSGRHPSYGNMVDIDHGNGYMTRYAHNQKNLVEPGQRVRAGEVIGLMGRSGRATGVHVHFEVWLNDRPVNPHAYLKSASPARG</sequence>
<name>A0ABT0GHC3_9GAMM</name>
<keyword evidence="4" id="KW-1185">Reference proteome</keyword>
<gene>
    <name evidence="3" type="ORF">M0G41_09735</name>
</gene>
<dbReference type="Pfam" id="PF01551">
    <property type="entry name" value="Peptidase_M23"/>
    <property type="match status" value="1"/>
</dbReference>
<evidence type="ECO:0000313" key="4">
    <source>
        <dbReference type="Proteomes" id="UP001431449"/>
    </source>
</evidence>
<dbReference type="PANTHER" id="PTHR21666:SF291">
    <property type="entry name" value="STAGE II SPORULATION PROTEIN Q"/>
    <property type="match status" value="1"/>
</dbReference>
<feature type="domain" description="M23ase beta-sheet core" evidence="2">
    <location>
        <begin position="205"/>
        <end position="299"/>
    </location>
</feature>
<dbReference type="InterPro" id="IPR050570">
    <property type="entry name" value="Cell_wall_metabolism_enzyme"/>
</dbReference>
<evidence type="ECO:0000256" key="1">
    <source>
        <dbReference type="SAM" id="Coils"/>
    </source>
</evidence>
<dbReference type="InterPro" id="IPR011055">
    <property type="entry name" value="Dup_hybrid_motif"/>
</dbReference>